<protein>
    <submittedName>
        <fullName evidence="1">Uncharacterized protein</fullName>
    </submittedName>
</protein>
<dbReference type="AlphaFoldDB" id="A0A380FME5"/>
<reference evidence="1 2" key="1">
    <citation type="submission" date="2018-06" db="EMBL/GenBank/DDBJ databases">
        <authorList>
            <consortium name="Pathogen Informatics"/>
            <person name="Doyle S."/>
        </authorList>
    </citation>
    <scope>NUCLEOTIDE SEQUENCE [LARGE SCALE GENOMIC DNA]</scope>
    <source>
        <strain evidence="1 2">NCTC12195</strain>
    </source>
</reference>
<dbReference type="EMBL" id="UHDK01000001">
    <property type="protein sequence ID" value="SUM35308.1"/>
    <property type="molecule type" value="Genomic_DNA"/>
</dbReference>
<accession>A0A380FME5</accession>
<evidence type="ECO:0000313" key="1">
    <source>
        <dbReference type="EMBL" id="SUM35308.1"/>
    </source>
</evidence>
<dbReference type="Proteomes" id="UP000255277">
    <property type="component" value="Unassembled WGS sequence"/>
</dbReference>
<name>A0A380FME5_STAGA</name>
<organism evidence="1 2">
    <name type="scientific">Staphylococcus gallinarum</name>
    <dbReference type="NCBI Taxonomy" id="1293"/>
    <lineage>
        <taxon>Bacteria</taxon>
        <taxon>Bacillati</taxon>
        <taxon>Bacillota</taxon>
        <taxon>Bacilli</taxon>
        <taxon>Bacillales</taxon>
        <taxon>Staphylococcaceae</taxon>
        <taxon>Staphylococcus</taxon>
    </lineage>
</organism>
<proteinExistence type="predicted"/>
<evidence type="ECO:0000313" key="2">
    <source>
        <dbReference type="Proteomes" id="UP000255277"/>
    </source>
</evidence>
<sequence>MLHRQKSQLFTPIISFSQGVSGFSEPDALITIKLPSGELLKGKADNNGFLHGTLERWLLNYKVGKL</sequence>
<gene>
    <name evidence="1" type="ORF">NCTC12195_04838</name>
</gene>